<evidence type="ECO:0000256" key="1">
    <source>
        <dbReference type="SAM" id="Phobius"/>
    </source>
</evidence>
<comment type="caution">
    <text evidence="2">The sequence shown here is derived from an EMBL/GenBank/DDBJ whole genome shotgun (WGS) entry which is preliminary data.</text>
</comment>
<evidence type="ECO:0000313" key="3">
    <source>
        <dbReference type="Proteomes" id="UP001596996"/>
    </source>
</evidence>
<keyword evidence="1" id="KW-0812">Transmembrane</keyword>
<keyword evidence="3" id="KW-1185">Reference proteome</keyword>
<name>A0ABW3IBG3_9PAST</name>
<feature type="transmembrane region" description="Helical" evidence="1">
    <location>
        <begin position="57"/>
        <end position="76"/>
    </location>
</feature>
<dbReference type="InterPro" id="IPR007563">
    <property type="entry name" value="DUF554"/>
</dbReference>
<feature type="transmembrane region" description="Helical" evidence="1">
    <location>
        <begin position="6"/>
        <end position="23"/>
    </location>
</feature>
<organism evidence="2 3">
    <name type="scientific">Seminibacterium arietis</name>
    <dbReference type="NCBI Taxonomy" id="1173502"/>
    <lineage>
        <taxon>Bacteria</taxon>
        <taxon>Pseudomonadati</taxon>
        <taxon>Pseudomonadota</taxon>
        <taxon>Gammaproteobacteria</taxon>
        <taxon>Pasteurellales</taxon>
        <taxon>Pasteurellaceae</taxon>
        <taxon>Seminibacterium</taxon>
    </lineage>
</organism>
<dbReference type="PANTHER" id="PTHR36111:SF2">
    <property type="entry name" value="INNER MEMBRANE PROTEIN"/>
    <property type="match status" value="1"/>
</dbReference>
<dbReference type="RefSeq" id="WP_380821870.1">
    <property type="nucleotide sequence ID" value="NZ_JBHTJN010000027.1"/>
</dbReference>
<keyword evidence="1" id="KW-0472">Membrane</keyword>
<protein>
    <submittedName>
        <fullName evidence="2">DUF554 domain-containing protein</fullName>
    </submittedName>
</protein>
<dbReference type="Proteomes" id="UP001596996">
    <property type="component" value="Unassembled WGS sequence"/>
</dbReference>
<keyword evidence="1" id="KW-1133">Transmembrane helix</keyword>
<accession>A0ABW3IBG3</accession>
<evidence type="ECO:0000313" key="2">
    <source>
        <dbReference type="EMBL" id="MFD0966905.1"/>
    </source>
</evidence>
<reference evidence="3" key="1">
    <citation type="journal article" date="2019" name="Int. J. Syst. Evol. Microbiol.">
        <title>The Global Catalogue of Microorganisms (GCM) 10K type strain sequencing project: providing services to taxonomists for standard genome sequencing and annotation.</title>
        <authorList>
            <consortium name="The Broad Institute Genomics Platform"/>
            <consortium name="The Broad Institute Genome Sequencing Center for Infectious Disease"/>
            <person name="Wu L."/>
            <person name="Ma J."/>
        </authorList>
    </citation>
    <scope>NUCLEOTIDE SEQUENCE [LARGE SCALE GENOMIC DNA]</scope>
    <source>
        <strain evidence="3">CCUG 61707</strain>
    </source>
</reference>
<gene>
    <name evidence="2" type="ORF">ACFQ02_08700</name>
</gene>
<dbReference type="EMBL" id="JBHTJN010000027">
    <property type="protein sequence ID" value="MFD0966905.1"/>
    <property type="molecule type" value="Genomic_DNA"/>
</dbReference>
<sequence length="244" mass="26473">MTLIGPYINSAAIFLGASIGAMIGGRIPEALRNNLILIFGLSSMGMGVVMISKVFQMPVIVLSVLIGTIIGEIFRLENKLNRLAMSAKGLIEKLSKPKTKKSLSQEEFLLKFVALVIMFSFSGTGVFGAMNEGIAGDTSILVVKSLLDFFTAIIFSTTLGISVATIVIPQLSFQLILAYSAVFMKPYVVPEMLSDFAAVGGMLMIATGFRICNIQMFRLGNMLPALFLAMPISALWHYLWQILS</sequence>
<feature type="transmembrane region" description="Helical" evidence="1">
    <location>
        <begin position="192"/>
        <end position="211"/>
    </location>
</feature>
<feature type="transmembrane region" description="Helical" evidence="1">
    <location>
        <begin position="35"/>
        <end position="51"/>
    </location>
</feature>
<dbReference type="PANTHER" id="PTHR36111">
    <property type="entry name" value="INNER MEMBRANE PROTEIN-RELATED"/>
    <property type="match status" value="1"/>
</dbReference>
<feature type="transmembrane region" description="Helical" evidence="1">
    <location>
        <begin position="223"/>
        <end position="240"/>
    </location>
</feature>
<proteinExistence type="predicted"/>
<feature type="transmembrane region" description="Helical" evidence="1">
    <location>
        <begin position="108"/>
        <end position="129"/>
    </location>
</feature>
<dbReference type="Pfam" id="PF04474">
    <property type="entry name" value="DUF554"/>
    <property type="match status" value="1"/>
</dbReference>